<feature type="compositionally biased region" description="Polar residues" evidence="4">
    <location>
        <begin position="28"/>
        <end position="50"/>
    </location>
</feature>
<feature type="region of interest" description="Disordered" evidence="4">
    <location>
        <begin position="273"/>
        <end position="292"/>
    </location>
</feature>
<accession>A0A9P8K4V6</accession>
<proteinExistence type="predicted"/>
<feature type="region of interest" description="Disordered" evidence="4">
    <location>
        <begin position="1"/>
        <end position="110"/>
    </location>
</feature>
<evidence type="ECO:0000313" key="6">
    <source>
        <dbReference type="Proteomes" id="UP000767238"/>
    </source>
</evidence>
<dbReference type="Pfam" id="PF04912">
    <property type="entry name" value="Dynamitin"/>
    <property type="match status" value="1"/>
</dbReference>
<organism evidence="5 6">
    <name type="scientific">Aureobasidium melanogenum</name>
    <name type="common">Aureobasidium pullulans var. melanogenum</name>
    <dbReference type="NCBI Taxonomy" id="46634"/>
    <lineage>
        <taxon>Eukaryota</taxon>
        <taxon>Fungi</taxon>
        <taxon>Dikarya</taxon>
        <taxon>Ascomycota</taxon>
        <taxon>Pezizomycotina</taxon>
        <taxon>Dothideomycetes</taxon>
        <taxon>Dothideomycetidae</taxon>
        <taxon>Dothideales</taxon>
        <taxon>Saccotheciaceae</taxon>
        <taxon>Aureobasidium</taxon>
    </lineage>
</organism>
<feature type="compositionally biased region" description="Polar residues" evidence="4">
    <location>
        <begin position="159"/>
        <end position="180"/>
    </location>
</feature>
<gene>
    <name evidence="5" type="ORF">KCV03_g6005</name>
</gene>
<dbReference type="EMBL" id="JAHFYH010000042">
    <property type="protein sequence ID" value="KAH0219441.1"/>
    <property type="molecule type" value="Genomic_DNA"/>
</dbReference>
<evidence type="ECO:0000256" key="1">
    <source>
        <dbReference type="ARBA" id="ARBA00004496"/>
    </source>
</evidence>
<comment type="caution">
    <text evidence="5">The sequence shown here is derived from an EMBL/GenBank/DDBJ whole genome shotgun (WGS) entry which is preliminary data.</text>
</comment>
<reference evidence="5" key="2">
    <citation type="submission" date="2021-08" db="EMBL/GenBank/DDBJ databases">
        <authorList>
            <person name="Gostincar C."/>
            <person name="Sun X."/>
            <person name="Song Z."/>
            <person name="Gunde-Cimerman N."/>
        </authorList>
    </citation>
    <scope>NUCLEOTIDE SEQUENCE</scope>
    <source>
        <strain evidence="5">EXF-8016</strain>
    </source>
</reference>
<dbReference type="GO" id="GO:0005737">
    <property type="term" value="C:cytoplasm"/>
    <property type="evidence" value="ECO:0007669"/>
    <property type="project" value="UniProtKB-SubCell"/>
</dbReference>
<reference evidence="5" key="1">
    <citation type="journal article" date="2021" name="J Fungi (Basel)">
        <title>Virulence traits and population genomics of the black yeast Aureobasidium melanogenum.</title>
        <authorList>
            <person name="Cernosa A."/>
            <person name="Sun X."/>
            <person name="Gostincar C."/>
            <person name="Fang C."/>
            <person name="Gunde-Cimerman N."/>
            <person name="Song Z."/>
        </authorList>
    </citation>
    <scope>NUCLEOTIDE SEQUENCE</scope>
    <source>
        <strain evidence="5">EXF-8016</strain>
    </source>
</reference>
<feature type="region of interest" description="Disordered" evidence="4">
    <location>
        <begin position="159"/>
        <end position="203"/>
    </location>
</feature>
<feature type="compositionally biased region" description="Acidic residues" evidence="4">
    <location>
        <begin position="96"/>
        <end position="108"/>
    </location>
</feature>
<feature type="compositionally biased region" description="Basic and acidic residues" evidence="4">
    <location>
        <begin position="69"/>
        <end position="81"/>
    </location>
</feature>
<dbReference type="InterPro" id="IPR028133">
    <property type="entry name" value="Dynamitin"/>
</dbReference>
<keyword evidence="2" id="KW-0963">Cytoplasm</keyword>
<protein>
    <recommendedName>
        <fullName evidence="7">Dynactin subunit</fullName>
    </recommendedName>
</protein>
<comment type="subcellular location">
    <subcellularLocation>
        <location evidence="1">Cytoplasm</location>
    </subcellularLocation>
</comment>
<feature type="non-terminal residue" evidence="5">
    <location>
        <position position="400"/>
    </location>
</feature>
<dbReference type="GO" id="GO:0005869">
    <property type="term" value="C:dynactin complex"/>
    <property type="evidence" value="ECO:0007669"/>
    <property type="project" value="InterPro"/>
</dbReference>
<dbReference type="PANTHER" id="PTHR15346">
    <property type="entry name" value="DYNACTIN SUBUNIT"/>
    <property type="match status" value="1"/>
</dbReference>
<evidence type="ECO:0008006" key="7">
    <source>
        <dbReference type="Google" id="ProtNLM"/>
    </source>
</evidence>
<evidence type="ECO:0000256" key="3">
    <source>
        <dbReference type="SAM" id="Coils"/>
    </source>
</evidence>
<feature type="compositionally biased region" description="Low complexity" evidence="4">
    <location>
        <begin position="273"/>
        <end position="285"/>
    </location>
</feature>
<dbReference type="OrthoDB" id="4977at2759"/>
<evidence type="ECO:0000313" key="5">
    <source>
        <dbReference type="EMBL" id="KAH0219441.1"/>
    </source>
</evidence>
<sequence>MAQVRKYAALPDLDESPDTYETPDLTDDASTLPTSTAWSETSDTEANPNISRIKLQPDEARSQFQSSRVDARETDFSDRVSSKRRAYVVSNREQGQDGDDYDSEDENESLQRKLARLNREIQEVQNELDKRRSEANGTQAHPEDEDVAAQLAQLSTALDGMRQSQSAQARLSKQLATSTPAKADAVTVPESTRSEEVTKETTDTQTLNKVADFDARLALLERQLGITTLDTPEASTANSTFAPIIPTLSLLDRQLALLTSSSSQSHIDTLAQRLQQQQQAAPANASTDANHDFQSPEDMAKLRALYALLPTLTSLSPTLPPLLTRLRSLRTLHANAVTASQTLDEVEQRQDEADKEIREWRDGLKKVEEAVARAESGMLENSAAVEAWVKELEERVKKLG</sequence>
<feature type="compositionally biased region" description="Basic and acidic residues" evidence="4">
    <location>
        <begin position="192"/>
        <end position="202"/>
    </location>
</feature>
<feature type="coiled-coil region" evidence="3">
    <location>
        <begin position="329"/>
        <end position="370"/>
    </location>
</feature>
<name>A0A9P8K4V6_AURME</name>
<dbReference type="Proteomes" id="UP000767238">
    <property type="component" value="Unassembled WGS sequence"/>
</dbReference>
<evidence type="ECO:0000256" key="2">
    <source>
        <dbReference type="ARBA" id="ARBA00022490"/>
    </source>
</evidence>
<keyword evidence="3" id="KW-0175">Coiled coil</keyword>
<evidence type="ECO:0000256" key="4">
    <source>
        <dbReference type="SAM" id="MobiDB-lite"/>
    </source>
</evidence>
<dbReference type="AlphaFoldDB" id="A0A9P8K4V6"/>
<dbReference type="GO" id="GO:0007017">
    <property type="term" value="P:microtubule-based process"/>
    <property type="evidence" value="ECO:0007669"/>
    <property type="project" value="InterPro"/>
</dbReference>